<keyword evidence="4" id="KW-1185">Reference proteome</keyword>
<evidence type="ECO:0000313" key="3">
    <source>
        <dbReference type="EMBL" id="ALC40292.1"/>
    </source>
</evidence>
<sequence>MFIKLLLVSQLLLLSFSQLPAEPTDISVDEETLDDVHTELLETSTPALVTETEASATPADGLEAVDDALARNNIAKAEPESTTAASTTSTTTTTTTTTAAATTTTEQSKKLTPEPASQQYPQPYPHMHHYPRGYGPPGYGFGSDGQYSPPSYPILRPYSPYGPHHFHQGFDYPQPAPQDAKSAAEKPNAEDNPEGQPKTAEEATLRPPYSPSPYGPHFSPYGPPPHFHRSNGYPSFGFPQPSPQAADKPKTADSMNSSEEPLKSAEEATPPFGYPPVYVVRRPYVSSYPYAGPARGYGAPFGYTRY</sequence>
<feature type="compositionally biased region" description="Low complexity" evidence="1">
    <location>
        <begin position="81"/>
        <end position="105"/>
    </location>
</feature>
<proteinExistence type="predicted"/>
<dbReference type="Proteomes" id="UP000494163">
    <property type="component" value="Chromosome 2L"/>
</dbReference>
<dbReference type="AlphaFoldDB" id="A0A0M4EHB5"/>
<name>A0A0M4EHB5_DROBS</name>
<dbReference type="STRING" id="30019.A0A0M4EHB5"/>
<gene>
    <name evidence="3" type="ORF">Dbus_chr2Lg2377</name>
</gene>
<feature type="chain" id="PRO_5005793564" evidence="2">
    <location>
        <begin position="22"/>
        <end position="306"/>
    </location>
</feature>
<evidence type="ECO:0000256" key="1">
    <source>
        <dbReference type="SAM" id="MobiDB-lite"/>
    </source>
</evidence>
<keyword evidence="2" id="KW-0732">Signal</keyword>
<reference evidence="3 4" key="1">
    <citation type="submission" date="2015-08" db="EMBL/GenBank/DDBJ databases">
        <title>Ancestral chromatin configuration constrains chromatin evolution on differentiating sex chromosomes in Drosophila.</title>
        <authorList>
            <person name="Zhou Q."/>
            <person name="Bachtrog D."/>
        </authorList>
    </citation>
    <scope>NUCLEOTIDE SEQUENCE [LARGE SCALE GENOMIC DNA]</scope>
    <source>
        <tissue evidence="3">Whole larvae</tissue>
    </source>
</reference>
<evidence type="ECO:0000313" key="4">
    <source>
        <dbReference type="Proteomes" id="UP000494163"/>
    </source>
</evidence>
<dbReference type="EMBL" id="CP012523">
    <property type="protein sequence ID" value="ALC40292.1"/>
    <property type="molecule type" value="Genomic_DNA"/>
</dbReference>
<protein>
    <submittedName>
        <fullName evidence="3">CG16772</fullName>
    </submittedName>
</protein>
<organism evidence="3 4">
    <name type="scientific">Drosophila busckii</name>
    <name type="common">Fruit fly</name>
    <dbReference type="NCBI Taxonomy" id="30019"/>
    <lineage>
        <taxon>Eukaryota</taxon>
        <taxon>Metazoa</taxon>
        <taxon>Ecdysozoa</taxon>
        <taxon>Arthropoda</taxon>
        <taxon>Hexapoda</taxon>
        <taxon>Insecta</taxon>
        <taxon>Pterygota</taxon>
        <taxon>Neoptera</taxon>
        <taxon>Endopterygota</taxon>
        <taxon>Diptera</taxon>
        <taxon>Brachycera</taxon>
        <taxon>Muscomorpha</taxon>
        <taxon>Ephydroidea</taxon>
        <taxon>Drosophilidae</taxon>
        <taxon>Drosophila</taxon>
    </lineage>
</organism>
<feature type="region of interest" description="Disordered" evidence="1">
    <location>
        <begin position="74"/>
        <end position="273"/>
    </location>
</feature>
<accession>A0A0M4EHB5</accession>
<dbReference type="OMA" id="KAWAFED"/>
<feature type="signal peptide" evidence="2">
    <location>
        <begin position="1"/>
        <end position="21"/>
    </location>
</feature>
<evidence type="ECO:0000256" key="2">
    <source>
        <dbReference type="SAM" id="SignalP"/>
    </source>
</evidence>